<comment type="caution">
    <text evidence="8">The sequence shown here is derived from an EMBL/GenBank/DDBJ whole genome shotgun (WGS) entry which is preliminary data.</text>
</comment>
<dbReference type="OrthoDB" id="66620at2759"/>
<keyword evidence="5 6" id="KW-0472">Membrane</keyword>
<evidence type="ECO:0000259" key="7">
    <source>
        <dbReference type="Pfam" id="PF01061"/>
    </source>
</evidence>
<evidence type="ECO:0000256" key="3">
    <source>
        <dbReference type="ARBA" id="ARBA00022692"/>
    </source>
</evidence>
<evidence type="ECO:0000256" key="6">
    <source>
        <dbReference type="SAM" id="Phobius"/>
    </source>
</evidence>
<feature type="domain" description="ABC-2 type transporter transmembrane" evidence="7">
    <location>
        <begin position="1"/>
        <end position="94"/>
    </location>
</feature>
<keyword evidence="3 6" id="KW-0812">Transmembrane</keyword>
<dbReference type="AlphaFoldDB" id="A0A1V9ZUZ4"/>
<keyword evidence="4 6" id="KW-1133">Transmembrane helix</keyword>
<sequence>MYWVTGFTASAGAFLTYLLLLFVINLTFITWFFFLSSVSPNLHVAEPVSLVSVLFYVLFAGFIMSSDDMPGYFIWIYWIDPLSWCIRALAINQYSADEFQKCVYNGFDYCTSQGNTFGNSILKQYGLKTGKEWI</sequence>
<proteinExistence type="predicted"/>
<organism evidence="8 9">
    <name type="scientific">Thraustotheca clavata</name>
    <dbReference type="NCBI Taxonomy" id="74557"/>
    <lineage>
        <taxon>Eukaryota</taxon>
        <taxon>Sar</taxon>
        <taxon>Stramenopiles</taxon>
        <taxon>Oomycota</taxon>
        <taxon>Saprolegniomycetes</taxon>
        <taxon>Saprolegniales</taxon>
        <taxon>Achlyaceae</taxon>
        <taxon>Thraustotheca</taxon>
    </lineage>
</organism>
<keyword evidence="9" id="KW-1185">Reference proteome</keyword>
<dbReference type="GO" id="GO:0005524">
    <property type="term" value="F:ATP binding"/>
    <property type="evidence" value="ECO:0007669"/>
    <property type="project" value="UniProtKB-KW"/>
</dbReference>
<dbReference type="PANTHER" id="PTHR19241">
    <property type="entry name" value="ATP-BINDING CASSETTE TRANSPORTER"/>
    <property type="match status" value="1"/>
</dbReference>
<feature type="transmembrane region" description="Helical" evidence="6">
    <location>
        <begin position="47"/>
        <end position="66"/>
    </location>
</feature>
<feature type="transmembrane region" description="Helical" evidence="6">
    <location>
        <begin position="12"/>
        <end position="35"/>
    </location>
</feature>
<name>A0A1V9ZUZ4_9STRA</name>
<dbReference type="GO" id="GO:0140359">
    <property type="term" value="F:ABC-type transporter activity"/>
    <property type="evidence" value="ECO:0007669"/>
    <property type="project" value="InterPro"/>
</dbReference>
<dbReference type="InterPro" id="IPR013525">
    <property type="entry name" value="ABC2_TM"/>
</dbReference>
<comment type="subcellular location">
    <subcellularLocation>
        <location evidence="1">Membrane</location>
        <topology evidence="1">Multi-pass membrane protein</topology>
    </subcellularLocation>
</comment>
<keyword evidence="8" id="KW-0067">ATP-binding</keyword>
<evidence type="ECO:0000256" key="1">
    <source>
        <dbReference type="ARBA" id="ARBA00004141"/>
    </source>
</evidence>
<evidence type="ECO:0000313" key="8">
    <source>
        <dbReference type="EMBL" id="OQS01791.1"/>
    </source>
</evidence>
<evidence type="ECO:0000313" key="9">
    <source>
        <dbReference type="Proteomes" id="UP000243217"/>
    </source>
</evidence>
<dbReference type="EMBL" id="JNBS01001505">
    <property type="protein sequence ID" value="OQS01791.1"/>
    <property type="molecule type" value="Genomic_DNA"/>
</dbReference>
<accession>A0A1V9ZUZ4</accession>
<dbReference type="Proteomes" id="UP000243217">
    <property type="component" value="Unassembled WGS sequence"/>
</dbReference>
<keyword evidence="2" id="KW-0813">Transport</keyword>
<gene>
    <name evidence="8" type="ORF">THRCLA_21618</name>
</gene>
<keyword evidence="8" id="KW-0547">Nucleotide-binding</keyword>
<dbReference type="GO" id="GO:0016020">
    <property type="term" value="C:membrane"/>
    <property type="evidence" value="ECO:0007669"/>
    <property type="project" value="UniProtKB-SubCell"/>
</dbReference>
<evidence type="ECO:0000256" key="4">
    <source>
        <dbReference type="ARBA" id="ARBA00022989"/>
    </source>
</evidence>
<evidence type="ECO:0000256" key="2">
    <source>
        <dbReference type="ARBA" id="ARBA00022448"/>
    </source>
</evidence>
<protein>
    <submittedName>
        <fullName evidence="8">ATP-binding Cassette (ABC) Superfamily</fullName>
    </submittedName>
</protein>
<feature type="transmembrane region" description="Helical" evidence="6">
    <location>
        <begin position="72"/>
        <end position="91"/>
    </location>
</feature>
<dbReference type="STRING" id="74557.A0A1V9ZUZ4"/>
<reference evidence="8 9" key="1">
    <citation type="journal article" date="2014" name="Genome Biol. Evol.">
        <title>The secreted proteins of Achlya hypogyna and Thraustotheca clavata identify the ancestral oomycete secretome and reveal gene acquisitions by horizontal gene transfer.</title>
        <authorList>
            <person name="Misner I."/>
            <person name="Blouin N."/>
            <person name="Leonard G."/>
            <person name="Richards T.A."/>
            <person name="Lane C.E."/>
        </authorList>
    </citation>
    <scope>NUCLEOTIDE SEQUENCE [LARGE SCALE GENOMIC DNA]</scope>
    <source>
        <strain evidence="8 9">ATCC 34112</strain>
    </source>
</reference>
<dbReference type="Pfam" id="PF01061">
    <property type="entry name" value="ABC2_membrane"/>
    <property type="match status" value="1"/>
</dbReference>
<feature type="non-terminal residue" evidence="8">
    <location>
        <position position="134"/>
    </location>
</feature>
<evidence type="ECO:0000256" key="5">
    <source>
        <dbReference type="ARBA" id="ARBA00023136"/>
    </source>
</evidence>